<evidence type="ECO:0000259" key="15">
    <source>
        <dbReference type="Pfam" id="PF17432"/>
    </source>
</evidence>
<protein>
    <recommendedName>
        <fullName evidence="5 12">Aminopeptidase N</fullName>
        <ecNumber evidence="4 12">3.4.11.2</ecNumber>
    </recommendedName>
</protein>
<dbReference type="Gene3D" id="3.30.2010.30">
    <property type="match status" value="1"/>
</dbReference>
<dbReference type="Gene3D" id="2.60.40.1840">
    <property type="match status" value="1"/>
</dbReference>
<dbReference type="InterPro" id="IPR035414">
    <property type="entry name" value="Peptidase_M1_pepN_Ig-like"/>
</dbReference>
<dbReference type="Proteomes" id="UP000215405">
    <property type="component" value="Unassembled WGS sequence"/>
</dbReference>
<feature type="domain" description="Peptidase M1 alanyl aminopeptidase Ig-like fold" evidence="14">
    <location>
        <begin position="448"/>
        <end position="549"/>
    </location>
</feature>
<dbReference type="SUPFAM" id="SSF55486">
    <property type="entry name" value="Metalloproteases ('zincins'), catalytic domain"/>
    <property type="match status" value="1"/>
</dbReference>
<dbReference type="PANTHER" id="PTHR46322:SF1">
    <property type="entry name" value="PUROMYCIN-SENSITIVE AMINOPEPTIDASE"/>
    <property type="match status" value="1"/>
</dbReference>
<comment type="catalytic activity">
    <reaction evidence="1">
        <text>Release of an N-terminal amino acid, Xaa-|-Yaa- from a peptide, amide or arylamide. Xaa is preferably Ala, but may be most amino acids including Pro (slow action). When a terminal hydrophobic residue is followed by a prolyl residue, the two may be released as an intact Xaa-Pro dipeptide.</text>
        <dbReference type="EC" id="3.4.11.2"/>
    </reaction>
</comment>
<sequence length="877" mass="97297">MRSEVGTTINLSDYAPPSYLVPSVALTFRLHPNRTIVKAVLDVRRHPDTAPGDELVFDGDGIELVSLRLNGAPVDDVEITPDQLRIAGVPHEPFTLEIETAIDPEANLALSGLYRSNGVYCTQCEAEGFRRITYFPDRPDVLSVYTVRIEAPKADAPVLLSNGNPGAAGDLPDGWHFAEWHDPWPKPSYLFALVGGDIVGAFDRFTTMGGRDVKLGVYVERGKESRTGWAIDSLKRSMKWDEDVFGREYDLDVFNIVAVSDFNMGAMENKGLNVFNDKYVLADPTTATDTDYANIETIIAHEYFHNWTGNRITCRDWFQLCLKEGLTVYRDHEFSADMRSRPVRRIAEVRLLKSAQFPEDGGPLAHPVRPTAYREINNFYTATVYEKGSEVVRMLRIVVGDDAFRAGMDLYFDRHDGDAATIEDFLACFEEASNRPLTQFALWYHQAGTPQVTVETDYDTAKGRLTLTMHQSVPATPDQTDKEPMHIPIAFALFRPDGSHFPIADQSDLVKNGVIHLTKRRDTIIFDGIEEQPVVSLLRGFSAPVTLDIDQPETDRIFLARHEDDLYTRWQALDRLATDTILASYRQSNGETLPASATSLIGLYGEIAGDETLDAAWRALALTLPGETTLGREAGLNVDPDAIHVARETFLAAIAERHATAFADLYDSLLSDESYRPDAPSAGRRALELVLLDYLTVSEADGGRARALFDRADNMTEEAGALEVLMLRQPESGETATARAAFENRHGDNPLVMDKLLGMIARIPGPDAPGRVLQAMTHPNYIETNPNRVRALVASFAGANPSGFHRPDGSGYRLLADVIGRVASQNPQLGARLATHFRSWKGLDAARRDAAHKTLSDLRNMRDLPLDVRDIIDRTLS</sequence>
<evidence type="ECO:0000256" key="9">
    <source>
        <dbReference type="ARBA" id="ARBA00022801"/>
    </source>
</evidence>
<comment type="similarity">
    <text evidence="3">Belongs to the peptidase M1 family.</text>
</comment>
<keyword evidence="6 17" id="KW-0031">Aminopeptidase</keyword>
<dbReference type="InterPro" id="IPR045357">
    <property type="entry name" value="Aminopeptidase_N-like_N"/>
</dbReference>
<dbReference type="FunFam" id="2.60.40.1840:FF:000001">
    <property type="entry name" value="Aminopeptidase N"/>
    <property type="match status" value="1"/>
</dbReference>
<dbReference type="SUPFAM" id="SSF63737">
    <property type="entry name" value="Leukotriene A4 hydrolase N-terminal domain"/>
    <property type="match status" value="1"/>
</dbReference>
<keyword evidence="7" id="KW-0645">Protease</keyword>
<dbReference type="GO" id="GO:0016285">
    <property type="term" value="F:alanyl aminopeptidase activity"/>
    <property type="evidence" value="ECO:0007669"/>
    <property type="project" value="UniProtKB-EC"/>
</dbReference>
<evidence type="ECO:0000256" key="6">
    <source>
        <dbReference type="ARBA" id="ARBA00022438"/>
    </source>
</evidence>
<keyword evidence="10" id="KW-0862">Zinc</keyword>
<dbReference type="GO" id="GO:0008270">
    <property type="term" value="F:zinc ion binding"/>
    <property type="evidence" value="ECO:0007669"/>
    <property type="project" value="InterPro"/>
</dbReference>
<dbReference type="NCBIfam" id="TIGR02414">
    <property type="entry name" value="pepN_proteo"/>
    <property type="match status" value="1"/>
</dbReference>
<evidence type="ECO:0000256" key="5">
    <source>
        <dbReference type="ARBA" id="ARBA00015611"/>
    </source>
</evidence>
<organism evidence="17 18">
    <name type="scientific">Notoacmeibacter marinus</name>
    <dbReference type="NCBI Taxonomy" id="1876515"/>
    <lineage>
        <taxon>Bacteria</taxon>
        <taxon>Pseudomonadati</taxon>
        <taxon>Pseudomonadota</taxon>
        <taxon>Alphaproteobacteria</taxon>
        <taxon>Hyphomicrobiales</taxon>
        <taxon>Notoacmeibacteraceae</taxon>
        <taxon>Notoacmeibacter</taxon>
    </lineage>
</organism>
<dbReference type="PRINTS" id="PR00756">
    <property type="entry name" value="ALADIPTASE"/>
</dbReference>
<dbReference type="InterPro" id="IPR001930">
    <property type="entry name" value="Peptidase_M1"/>
</dbReference>
<dbReference type="EMBL" id="NBYO01000003">
    <property type="protein sequence ID" value="OXS99426.1"/>
    <property type="molecule type" value="Genomic_DNA"/>
</dbReference>
<dbReference type="InterPro" id="IPR027268">
    <property type="entry name" value="Peptidase_M4/M1_CTD_sf"/>
</dbReference>
<dbReference type="Pfam" id="PF17900">
    <property type="entry name" value="Peptidase_M1_N"/>
    <property type="match status" value="1"/>
</dbReference>
<dbReference type="Pfam" id="PF11940">
    <property type="entry name" value="DUF3458"/>
    <property type="match status" value="1"/>
</dbReference>
<evidence type="ECO:0000256" key="11">
    <source>
        <dbReference type="ARBA" id="ARBA00023049"/>
    </source>
</evidence>
<keyword evidence="11" id="KW-0482">Metalloprotease</keyword>
<accession>A0A231UU57</accession>
<keyword evidence="8" id="KW-0479">Metal-binding</keyword>
<evidence type="ECO:0000256" key="12">
    <source>
        <dbReference type="NCBIfam" id="TIGR02414"/>
    </source>
</evidence>
<dbReference type="Gene3D" id="2.60.40.1730">
    <property type="entry name" value="tricorn interacting facor f3 domain"/>
    <property type="match status" value="1"/>
</dbReference>
<keyword evidence="18" id="KW-1185">Reference proteome</keyword>
<evidence type="ECO:0000259" key="14">
    <source>
        <dbReference type="Pfam" id="PF11940"/>
    </source>
</evidence>
<dbReference type="PANTHER" id="PTHR46322">
    <property type="entry name" value="PUROMYCIN-SENSITIVE AMINOPEPTIDASE"/>
    <property type="match status" value="1"/>
</dbReference>
<evidence type="ECO:0000259" key="13">
    <source>
        <dbReference type="Pfam" id="PF01433"/>
    </source>
</evidence>
<evidence type="ECO:0000259" key="16">
    <source>
        <dbReference type="Pfam" id="PF17900"/>
    </source>
</evidence>
<dbReference type="InterPro" id="IPR012779">
    <property type="entry name" value="Peptidase_M1_pepN"/>
</dbReference>
<dbReference type="FunFam" id="3.30.2010.30:FF:000002">
    <property type="entry name" value="Putative aminopeptidase N"/>
    <property type="match status" value="1"/>
</dbReference>
<evidence type="ECO:0000256" key="3">
    <source>
        <dbReference type="ARBA" id="ARBA00010136"/>
    </source>
</evidence>
<dbReference type="InterPro" id="IPR024601">
    <property type="entry name" value="Peptidase_M1_pepN_C"/>
</dbReference>
<evidence type="ECO:0000256" key="7">
    <source>
        <dbReference type="ARBA" id="ARBA00022670"/>
    </source>
</evidence>
<dbReference type="RefSeq" id="WP_094078204.1">
    <property type="nucleotide sequence ID" value="NZ_NBYO01000003.1"/>
</dbReference>
<dbReference type="CDD" id="cd09600">
    <property type="entry name" value="M1_APN"/>
    <property type="match status" value="1"/>
</dbReference>
<gene>
    <name evidence="17" type="ORF">B7H23_14820</name>
</gene>
<keyword evidence="9" id="KW-0378">Hydrolase</keyword>
<evidence type="ECO:0000256" key="2">
    <source>
        <dbReference type="ARBA" id="ARBA00001947"/>
    </source>
</evidence>
<evidence type="ECO:0000256" key="8">
    <source>
        <dbReference type="ARBA" id="ARBA00022723"/>
    </source>
</evidence>
<comment type="caution">
    <text evidence="17">The sequence shown here is derived from an EMBL/GenBank/DDBJ whole genome shotgun (WGS) entry which is preliminary data.</text>
</comment>
<evidence type="ECO:0000313" key="18">
    <source>
        <dbReference type="Proteomes" id="UP000215405"/>
    </source>
</evidence>
<name>A0A231UU57_9HYPH</name>
<evidence type="ECO:0000256" key="4">
    <source>
        <dbReference type="ARBA" id="ARBA00012564"/>
    </source>
</evidence>
<proteinExistence type="inferred from homology"/>
<dbReference type="GO" id="GO:0008237">
    <property type="term" value="F:metallopeptidase activity"/>
    <property type="evidence" value="ECO:0007669"/>
    <property type="project" value="UniProtKB-UniRule"/>
</dbReference>
<dbReference type="InterPro" id="IPR014782">
    <property type="entry name" value="Peptidase_M1_dom"/>
</dbReference>
<dbReference type="Pfam" id="PF17432">
    <property type="entry name" value="DUF3458_C"/>
    <property type="match status" value="1"/>
</dbReference>
<evidence type="ECO:0000313" key="17">
    <source>
        <dbReference type="EMBL" id="OXS99426.1"/>
    </source>
</evidence>
<reference evidence="18" key="1">
    <citation type="journal article" date="2017" name="Int. J. Syst. Evol. Microbiol.">
        <title>Notoacmeibacter marinus gen. nov., sp. nov., isolated from the gut of a limpet and proposal of Notoacmeibacteraceae fam. nov. in the order Rhizobiales of the class Alphaproteobacteria.</title>
        <authorList>
            <person name="Huang Z."/>
            <person name="Guo F."/>
            <person name="Lai Q."/>
        </authorList>
    </citation>
    <scope>NUCLEOTIDE SEQUENCE [LARGE SCALE GENOMIC DNA]</scope>
    <source>
        <strain evidence="18">XMTR2A4</strain>
    </source>
</reference>
<dbReference type="InterPro" id="IPR042097">
    <property type="entry name" value="Aminopeptidase_N-like_N_sf"/>
</dbReference>
<dbReference type="AlphaFoldDB" id="A0A231UU57"/>
<feature type="domain" description="Aminopeptidase N-like N-terminal" evidence="16">
    <location>
        <begin position="96"/>
        <end position="190"/>
    </location>
</feature>
<dbReference type="Gene3D" id="1.25.50.10">
    <property type="entry name" value="Peptidase M1, alanyl aminopeptidase, C-terminal domain"/>
    <property type="match status" value="1"/>
</dbReference>
<dbReference type="Pfam" id="PF01433">
    <property type="entry name" value="Peptidase_M1"/>
    <property type="match status" value="1"/>
</dbReference>
<dbReference type="GO" id="GO:0006508">
    <property type="term" value="P:proteolysis"/>
    <property type="evidence" value="ECO:0007669"/>
    <property type="project" value="UniProtKB-UniRule"/>
</dbReference>
<evidence type="ECO:0000256" key="10">
    <source>
        <dbReference type="ARBA" id="ARBA00022833"/>
    </source>
</evidence>
<feature type="domain" description="Peptidase M1 membrane alanine aminopeptidase" evidence="13">
    <location>
        <begin position="229"/>
        <end position="440"/>
    </location>
</feature>
<evidence type="ECO:0000256" key="1">
    <source>
        <dbReference type="ARBA" id="ARBA00000098"/>
    </source>
</evidence>
<feature type="domain" description="Peptidase M1 alanyl aminopeptidase C-terminal" evidence="15">
    <location>
        <begin position="554"/>
        <end position="876"/>
    </location>
</feature>
<dbReference type="InterPro" id="IPR038438">
    <property type="entry name" value="PepN_Ig-like_sf"/>
</dbReference>
<dbReference type="InterPro" id="IPR037144">
    <property type="entry name" value="Peptidase_M1_pepN_C_sf"/>
</dbReference>
<dbReference type="EC" id="3.4.11.2" evidence="4 12"/>
<comment type="cofactor">
    <cofactor evidence="2">
        <name>Zn(2+)</name>
        <dbReference type="ChEBI" id="CHEBI:29105"/>
    </cofactor>
</comment>
<dbReference type="Gene3D" id="1.10.390.10">
    <property type="entry name" value="Neutral Protease Domain 2"/>
    <property type="match status" value="1"/>
</dbReference>